<evidence type="ECO:0000313" key="5">
    <source>
        <dbReference type="Proteomes" id="UP001595885"/>
    </source>
</evidence>
<feature type="domain" description="OmpA-like" evidence="3">
    <location>
        <begin position="167"/>
        <end position="285"/>
    </location>
</feature>
<gene>
    <name evidence="4" type="ORF">ACFO3U_13135</name>
</gene>
<evidence type="ECO:0000256" key="2">
    <source>
        <dbReference type="SAM" id="SignalP"/>
    </source>
</evidence>
<comment type="caution">
    <text evidence="4">The sequence shown here is derived from an EMBL/GenBank/DDBJ whole genome shotgun (WGS) entry which is preliminary data.</text>
</comment>
<feature type="chain" id="PRO_5047185631" evidence="2">
    <location>
        <begin position="19"/>
        <end position="285"/>
    </location>
</feature>
<keyword evidence="1" id="KW-0472">Membrane</keyword>
<evidence type="ECO:0000313" key="4">
    <source>
        <dbReference type="EMBL" id="MFC4740940.1"/>
    </source>
</evidence>
<reference evidence="5" key="1">
    <citation type="journal article" date="2019" name="Int. J. Syst. Evol. Microbiol.">
        <title>The Global Catalogue of Microorganisms (GCM) 10K type strain sequencing project: providing services to taxonomists for standard genome sequencing and annotation.</title>
        <authorList>
            <consortium name="The Broad Institute Genomics Platform"/>
            <consortium name="The Broad Institute Genome Sequencing Center for Infectious Disease"/>
            <person name="Wu L."/>
            <person name="Ma J."/>
        </authorList>
    </citation>
    <scope>NUCLEOTIDE SEQUENCE [LARGE SCALE GENOMIC DNA]</scope>
    <source>
        <strain evidence="5">CCUG 50349</strain>
    </source>
</reference>
<sequence length="285" mass="32893">MKSFLSFILFFFITNTFAQEQFAVYFNSDKFELTKAENKKLNDWMILHTKDKIVAINGYTDEDGSSGYNDTLAKKRVNHVFEIVKEKVPFREDFKSRSYGENFNQSKNKAENRKVTIYYIEEKDLPNENKILGIEEDVEIEVDSTFVLDEVISDDAPLAERMTKTRVGKTLILKDINFYHNTFGVMNESRPVLYDLLDVMQKNPKLVIQVQGHVCCNADVTDSRSVMLSRERAKAIKLFLVAKGIPASRVSFQGFGSSMPIYPIPEKNEEERVANRRVEILIVKK</sequence>
<name>A0ABV9P928_9FLAO</name>
<evidence type="ECO:0000256" key="1">
    <source>
        <dbReference type="PROSITE-ProRule" id="PRU00473"/>
    </source>
</evidence>
<dbReference type="PROSITE" id="PS51123">
    <property type="entry name" value="OMPA_2"/>
    <property type="match status" value="2"/>
</dbReference>
<dbReference type="Proteomes" id="UP001595885">
    <property type="component" value="Unassembled WGS sequence"/>
</dbReference>
<evidence type="ECO:0000259" key="3">
    <source>
        <dbReference type="PROSITE" id="PS51123"/>
    </source>
</evidence>
<feature type="signal peptide" evidence="2">
    <location>
        <begin position="1"/>
        <end position="18"/>
    </location>
</feature>
<proteinExistence type="predicted"/>
<accession>A0ABV9P928</accession>
<dbReference type="InterPro" id="IPR036737">
    <property type="entry name" value="OmpA-like_sf"/>
</dbReference>
<dbReference type="RefSeq" id="WP_379743292.1">
    <property type="nucleotide sequence ID" value="NZ_JBHSGW010000027.1"/>
</dbReference>
<dbReference type="PANTHER" id="PTHR30329">
    <property type="entry name" value="STATOR ELEMENT OF FLAGELLAR MOTOR COMPLEX"/>
    <property type="match status" value="1"/>
</dbReference>
<feature type="domain" description="OmpA-like" evidence="3">
    <location>
        <begin position="13"/>
        <end position="123"/>
    </location>
</feature>
<dbReference type="Pfam" id="PF00691">
    <property type="entry name" value="OmpA"/>
    <property type="match status" value="2"/>
</dbReference>
<dbReference type="CDD" id="cd07185">
    <property type="entry name" value="OmpA_C-like"/>
    <property type="match status" value="1"/>
</dbReference>
<dbReference type="Gene3D" id="3.30.1330.60">
    <property type="entry name" value="OmpA-like domain"/>
    <property type="match status" value="2"/>
</dbReference>
<keyword evidence="2" id="KW-0732">Signal</keyword>
<dbReference type="EMBL" id="JBHSGW010000027">
    <property type="protein sequence ID" value="MFC4740940.1"/>
    <property type="molecule type" value="Genomic_DNA"/>
</dbReference>
<dbReference type="PANTHER" id="PTHR30329:SF21">
    <property type="entry name" value="LIPOPROTEIN YIAD-RELATED"/>
    <property type="match status" value="1"/>
</dbReference>
<protein>
    <submittedName>
        <fullName evidence="4">OmpA family protein</fullName>
    </submittedName>
</protein>
<keyword evidence="5" id="KW-1185">Reference proteome</keyword>
<dbReference type="InterPro" id="IPR006665">
    <property type="entry name" value="OmpA-like"/>
</dbReference>
<dbReference type="InterPro" id="IPR050330">
    <property type="entry name" value="Bact_OuterMem_StrucFunc"/>
</dbReference>
<organism evidence="4 5">
    <name type="scientific">Flavobacterium ponti</name>
    <dbReference type="NCBI Taxonomy" id="665133"/>
    <lineage>
        <taxon>Bacteria</taxon>
        <taxon>Pseudomonadati</taxon>
        <taxon>Bacteroidota</taxon>
        <taxon>Flavobacteriia</taxon>
        <taxon>Flavobacteriales</taxon>
        <taxon>Flavobacteriaceae</taxon>
        <taxon>Flavobacterium</taxon>
    </lineage>
</organism>
<dbReference type="SUPFAM" id="SSF103088">
    <property type="entry name" value="OmpA-like"/>
    <property type="match status" value="2"/>
</dbReference>